<dbReference type="EMBL" id="LR796235">
    <property type="protein sequence ID" value="CAB4130140.1"/>
    <property type="molecule type" value="Genomic_DNA"/>
</dbReference>
<sequence>MNNIEQYKNRFFNLMESTIGDVKPLLSEAIIEKKAEDDTWCKSNLTDPENQICLIKTPSSVDKMTCQSQTGNIARGKGYVTAIKIDIGETNFCKSVWEKIK</sequence>
<gene>
    <name evidence="1" type="ORF">UFOVP117_275</name>
</gene>
<protein>
    <submittedName>
        <fullName evidence="1">Uncharacterized protein</fullName>
    </submittedName>
</protein>
<name>A0A6J5LB85_9CAUD</name>
<accession>A0A6J5LB85</accession>
<proteinExistence type="predicted"/>
<reference evidence="1" key="1">
    <citation type="submission" date="2020-04" db="EMBL/GenBank/DDBJ databases">
        <authorList>
            <person name="Chiriac C."/>
            <person name="Salcher M."/>
            <person name="Ghai R."/>
            <person name="Kavagutti S V."/>
        </authorList>
    </citation>
    <scope>NUCLEOTIDE SEQUENCE</scope>
</reference>
<organism evidence="1">
    <name type="scientific">uncultured Caudovirales phage</name>
    <dbReference type="NCBI Taxonomy" id="2100421"/>
    <lineage>
        <taxon>Viruses</taxon>
        <taxon>Duplodnaviria</taxon>
        <taxon>Heunggongvirae</taxon>
        <taxon>Uroviricota</taxon>
        <taxon>Caudoviricetes</taxon>
        <taxon>Peduoviridae</taxon>
        <taxon>Maltschvirus</taxon>
        <taxon>Maltschvirus maltsch</taxon>
    </lineage>
</organism>
<evidence type="ECO:0000313" key="1">
    <source>
        <dbReference type="EMBL" id="CAB4130140.1"/>
    </source>
</evidence>